<gene>
    <name evidence="4" type="ORF">FC24_GL000831</name>
</gene>
<organism evidence="4 5">
    <name type="scientific">Loigolactobacillus rennini DSM 20253</name>
    <dbReference type="NCBI Taxonomy" id="1423796"/>
    <lineage>
        <taxon>Bacteria</taxon>
        <taxon>Bacillati</taxon>
        <taxon>Bacillota</taxon>
        <taxon>Bacilli</taxon>
        <taxon>Lactobacillales</taxon>
        <taxon>Lactobacillaceae</taxon>
        <taxon>Loigolactobacillus</taxon>
    </lineage>
</organism>
<comment type="similarity">
    <text evidence="1">Belongs to the IMPACT family.</text>
</comment>
<sequence>MLTHYLTIKTNGEHELEIKKSRFICQLARVADETSAQKFIAACKKKHYKATHNCSAYLIGEHDEYQRAHDDGEPVGTAGVPMLEVLRREHLKNVVAVTTRYFGGIKLGAGGLIRAYSNSVSQALAQIGLVEGKLQQTLLATIDYAQLGKVNHYLETENIAIIDTTYLTQVTLTLSIDQNRLKSVQTQLTDLLAGQVAFKLGDKSYHEIAYHRPK</sequence>
<dbReference type="InterPro" id="IPR001498">
    <property type="entry name" value="Impact_N"/>
</dbReference>
<protein>
    <recommendedName>
        <fullName evidence="6">YigZ family protein</fullName>
    </recommendedName>
</protein>
<dbReference type="AlphaFoldDB" id="A0A0R2D4I9"/>
<dbReference type="GO" id="GO:0005737">
    <property type="term" value="C:cytoplasm"/>
    <property type="evidence" value="ECO:0007669"/>
    <property type="project" value="TreeGrafter"/>
</dbReference>
<comment type="caution">
    <text evidence="4">The sequence shown here is derived from an EMBL/GenBank/DDBJ whole genome shotgun (WGS) entry which is preliminary data.</text>
</comment>
<keyword evidence="5" id="KW-1185">Reference proteome</keyword>
<dbReference type="Gene3D" id="3.30.230.30">
    <property type="entry name" value="Impact, N-terminal domain"/>
    <property type="match status" value="1"/>
</dbReference>
<dbReference type="RefSeq" id="WP_057873576.1">
    <property type="nucleotide sequence ID" value="NZ_AYYI01000023.1"/>
</dbReference>
<evidence type="ECO:0000259" key="2">
    <source>
        <dbReference type="Pfam" id="PF01205"/>
    </source>
</evidence>
<dbReference type="PANTHER" id="PTHR16301">
    <property type="entry name" value="IMPACT-RELATED"/>
    <property type="match status" value="1"/>
</dbReference>
<dbReference type="InterPro" id="IPR015796">
    <property type="entry name" value="Impact_YigZ-like"/>
</dbReference>
<dbReference type="InterPro" id="IPR035647">
    <property type="entry name" value="EFG_III/V"/>
</dbReference>
<dbReference type="InterPro" id="IPR036956">
    <property type="entry name" value="Impact_N_sf"/>
</dbReference>
<evidence type="ECO:0000256" key="1">
    <source>
        <dbReference type="ARBA" id="ARBA00007665"/>
    </source>
</evidence>
<dbReference type="Gene3D" id="3.30.70.240">
    <property type="match status" value="1"/>
</dbReference>
<proteinExistence type="inferred from homology"/>
<dbReference type="EMBL" id="AYYI01000023">
    <property type="protein sequence ID" value="KRM98877.1"/>
    <property type="molecule type" value="Genomic_DNA"/>
</dbReference>
<evidence type="ECO:0008006" key="6">
    <source>
        <dbReference type="Google" id="ProtNLM"/>
    </source>
</evidence>
<evidence type="ECO:0000313" key="4">
    <source>
        <dbReference type="EMBL" id="KRM98877.1"/>
    </source>
</evidence>
<dbReference type="InterPro" id="IPR023582">
    <property type="entry name" value="Impact"/>
</dbReference>
<dbReference type="InterPro" id="IPR015269">
    <property type="entry name" value="UPF0029_Impact_C"/>
</dbReference>
<feature type="domain" description="Impact N-terminal" evidence="2">
    <location>
        <begin position="19"/>
        <end position="124"/>
    </location>
</feature>
<dbReference type="Pfam" id="PF09186">
    <property type="entry name" value="DUF1949"/>
    <property type="match status" value="1"/>
</dbReference>
<dbReference type="Proteomes" id="UP000051638">
    <property type="component" value="Unassembled WGS sequence"/>
</dbReference>
<evidence type="ECO:0000259" key="3">
    <source>
        <dbReference type="Pfam" id="PF09186"/>
    </source>
</evidence>
<name>A0A0R2D4I9_9LACO</name>
<dbReference type="OrthoDB" id="9813771at2"/>
<dbReference type="NCBIfam" id="TIGR00257">
    <property type="entry name" value="IMPACT_YIGZ"/>
    <property type="match status" value="1"/>
</dbReference>
<evidence type="ECO:0000313" key="5">
    <source>
        <dbReference type="Proteomes" id="UP000051638"/>
    </source>
</evidence>
<dbReference type="SUPFAM" id="SSF54980">
    <property type="entry name" value="EF-G C-terminal domain-like"/>
    <property type="match status" value="1"/>
</dbReference>
<reference evidence="4 5" key="1">
    <citation type="journal article" date="2015" name="Genome Announc.">
        <title>Expanding the biotechnology potential of lactobacilli through comparative genomics of 213 strains and associated genera.</title>
        <authorList>
            <person name="Sun Z."/>
            <person name="Harris H.M."/>
            <person name="McCann A."/>
            <person name="Guo C."/>
            <person name="Argimon S."/>
            <person name="Zhang W."/>
            <person name="Yang X."/>
            <person name="Jeffery I.B."/>
            <person name="Cooney J.C."/>
            <person name="Kagawa T.F."/>
            <person name="Liu W."/>
            <person name="Song Y."/>
            <person name="Salvetti E."/>
            <person name="Wrobel A."/>
            <person name="Rasinkangas P."/>
            <person name="Parkhill J."/>
            <person name="Rea M.C."/>
            <person name="O'Sullivan O."/>
            <person name="Ritari J."/>
            <person name="Douillard F.P."/>
            <person name="Paul Ross R."/>
            <person name="Yang R."/>
            <person name="Briner A.E."/>
            <person name="Felis G.E."/>
            <person name="de Vos W.M."/>
            <person name="Barrangou R."/>
            <person name="Klaenhammer T.R."/>
            <person name="Caufield P.W."/>
            <person name="Cui Y."/>
            <person name="Zhang H."/>
            <person name="O'Toole P.W."/>
        </authorList>
    </citation>
    <scope>NUCLEOTIDE SEQUENCE [LARGE SCALE GENOMIC DNA]</scope>
    <source>
        <strain evidence="4 5">DSM 20253</strain>
    </source>
</reference>
<accession>A0A0R2D4I9</accession>
<dbReference type="GO" id="GO:0006446">
    <property type="term" value="P:regulation of translational initiation"/>
    <property type="evidence" value="ECO:0007669"/>
    <property type="project" value="TreeGrafter"/>
</dbReference>
<feature type="domain" description="UPF0029" evidence="3">
    <location>
        <begin position="141"/>
        <end position="195"/>
    </location>
</feature>
<dbReference type="InterPro" id="IPR020568">
    <property type="entry name" value="Ribosomal_Su5_D2-typ_SF"/>
</dbReference>
<dbReference type="Pfam" id="PF01205">
    <property type="entry name" value="Impact_N"/>
    <property type="match status" value="1"/>
</dbReference>
<dbReference type="STRING" id="1423796.FC24_GL000831"/>
<dbReference type="SUPFAM" id="SSF54211">
    <property type="entry name" value="Ribosomal protein S5 domain 2-like"/>
    <property type="match status" value="1"/>
</dbReference>
<dbReference type="PANTHER" id="PTHR16301:SF20">
    <property type="entry name" value="IMPACT FAMILY MEMBER YIGZ"/>
    <property type="match status" value="1"/>
</dbReference>
<dbReference type="PATRIC" id="fig|1423796.3.peg.849"/>